<accession>A0A834JU75</accession>
<sequence length="124" mass="14495">MAHYLWILSIVILFATIFSVRANDGTYTTKYDNINVEEILKTTRLRNQYVDCYLGNSPCVTPEAKFLKDVLPEVLVTKCSKCSDKQKIIFDKVITWFEENDKETWNTILTKSINEHINVRNQRS</sequence>
<feature type="chain" id="PRO_5032990998" evidence="1">
    <location>
        <begin position="23"/>
        <end position="124"/>
    </location>
</feature>
<evidence type="ECO:0000313" key="2">
    <source>
        <dbReference type="EMBL" id="KAF7394828.1"/>
    </source>
</evidence>
<comment type="caution">
    <text evidence="2">The sequence shown here is derived from an EMBL/GenBank/DDBJ whole genome shotgun (WGS) entry which is preliminary data.</text>
</comment>
<name>A0A834JU75_VESVU</name>
<dbReference type="InterPro" id="IPR005055">
    <property type="entry name" value="A10/PebIII"/>
</dbReference>
<evidence type="ECO:0000313" key="3">
    <source>
        <dbReference type="Proteomes" id="UP000614350"/>
    </source>
</evidence>
<dbReference type="Pfam" id="PF03392">
    <property type="entry name" value="OS-D"/>
    <property type="match status" value="1"/>
</dbReference>
<dbReference type="EMBL" id="JACSEA010000008">
    <property type="protein sequence ID" value="KAF7394828.1"/>
    <property type="molecule type" value="Genomic_DNA"/>
</dbReference>
<dbReference type="SUPFAM" id="SSF100910">
    <property type="entry name" value="Chemosensory protein Csp2"/>
    <property type="match status" value="1"/>
</dbReference>
<gene>
    <name evidence="2" type="ORF">HZH66_008002</name>
</gene>
<proteinExistence type="predicted"/>
<keyword evidence="1" id="KW-0732">Signal</keyword>
<dbReference type="Gene3D" id="1.10.2080.10">
    <property type="entry name" value="Insect odorant-binding protein A10/Ejaculatory bulb-specific protein 3"/>
    <property type="match status" value="1"/>
</dbReference>
<organism evidence="2 3">
    <name type="scientific">Vespula vulgaris</name>
    <name type="common">Yellow jacket</name>
    <name type="synonym">Wasp</name>
    <dbReference type="NCBI Taxonomy" id="7454"/>
    <lineage>
        <taxon>Eukaryota</taxon>
        <taxon>Metazoa</taxon>
        <taxon>Ecdysozoa</taxon>
        <taxon>Arthropoda</taxon>
        <taxon>Hexapoda</taxon>
        <taxon>Insecta</taxon>
        <taxon>Pterygota</taxon>
        <taxon>Neoptera</taxon>
        <taxon>Endopterygota</taxon>
        <taxon>Hymenoptera</taxon>
        <taxon>Apocrita</taxon>
        <taxon>Aculeata</taxon>
        <taxon>Vespoidea</taxon>
        <taxon>Vespidae</taxon>
        <taxon>Vespinae</taxon>
        <taxon>Vespula</taxon>
    </lineage>
</organism>
<keyword evidence="3" id="KW-1185">Reference proteome</keyword>
<dbReference type="Proteomes" id="UP000614350">
    <property type="component" value="Unassembled WGS sequence"/>
</dbReference>
<dbReference type="AlphaFoldDB" id="A0A834JU75"/>
<dbReference type="InterPro" id="IPR036682">
    <property type="entry name" value="OS_D_A10/PebIII_sf"/>
</dbReference>
<reference evidence="2" key="1">
    <citation type="journal article" date="2020" name="G3 (Bethesda)">
        <title>High-Quality Assemblies for Three Invasive Social Wasps from the &lt;i&gt;Vespula&lt;/i&gt; Genus.</title>
        <authorList>
            <person name="Harrop T.W.R."/>
            <person name="Guhlin J."/>
            <person name="McLaughlin G.M."/>
            <person name="Permina E."/>
            <person name="Stockwell P."/>
            <person name="Gilligan J."/>
            <person name="Le Lec M.F."/>
            <person name="Gruber M.A.M."/>
            <person name="Quinn O."/>
            <person name="Lovegrove M."/>
            <person name="Duncan E.J."/>
            <person name="Remnant E.J."/>
            <person name="Van Eeckhoven J."/>
            <person name="Graham B."/>
            <person name="Knapp R.A."/>
            <person name="Langford K.W."/>
            <person name="Kronenberg Z."/>
            <person name="Press M.O."/>
            <person name="Eacker S.M."/>
            <person name="Wilson-Rankin E.E."/>
            <person name="Purcell J."/>
            <person name="Lester P.J."/>
            <person name="Dearden P.K."/>
        </authorList>
    </citation>
    <scope>NUCLEOTIDE SEQUENCE</scope>
    <source>
        <strain evidence="2">Marl-1</strain>
    </source>
</reference>
<protein>
    <submittedName>
        <fullName evidence="2">Uncharacterized protein</fullName>
    </submittedName>
</protein>
<feature type="signal peptide" evidence="1">
    <location>
        <begin position="1"/>
        <end position="22"/>
    </location>
</feature>
<dbReference type="PANTHER" id="PTHR11257">
    <property type="entry name" value="CHEMOSENSORY PROTEIN-RELATED"/>
    <property type="match status" value="1"/>
</dbReference>
<evidence type="ECO:0000256" key="1">
    <source>
        <dbReference type="SAM" id="SignalP"/>
    </source>
</evidence>
<dbReference type="PANTHER" id="PTHR11257:SF13">
    <property type="entry name" value="GEO07322P1"/>
    <property type="match status" value="1"/>
</dbReference>